<evidence type="ECO:0000313" key="1">
    <source>
        <dbReference type="EMBL" id="MBB3105208.1"/>
    </source>
</evidence>
<dbReference type="Gene3D" id="2.180.10.10">
    <property type="entry name" value="RHS repeat-associated core"/>
    <property type="match status" value="1"/>
</dbReference>
<accession>A0A839T7Z4</accession>
<dbReference type="RefSeq" id="WP_183168079.1">
    <property type="nucleotide sequence ID" value="NZ_JACHXI010000028.1"/>
</dbReference>
<reference evidence="1 2" key="1">
    <citation type="submission" date="2020-08" db="EMBL/GenBank/DDBJ databases">
        <title>Genomic Encyclopedia of Type Strains, Phase III (KMG-III): the genomes of soil and plant-associated and newly described type strains.</title>
        <authorList>
            <person name="Whitman W."/>
        </authorList>
    </citation>
    <scope>NUCLEOTIDE SEQUENCE [LARGE SCALE GENOMIC DNA]</scope>
    <source>
        <strain evidence="1 2">CECT 4462</strain>
    </source>
</reference>
<dbReference type="AlphaFoldDB" id="A0A839T7Z4"/>
<comment type="caution">
    <text evidence="1">The sequence shown here is derived from an EMBL/GenBank/DDBJ whole genome shotgun (WGS) entry which is preliminary data.</text>
</comment>
<proteinExistence type="predicted"/>
<sequence length="143" mass="15919">MNSRMFRLDFLPLLLLALAGRVQILELQLGQRVRKLLASHNIAFLYTPDGQLLGETTFDNQGRKLGSQYYLWLDETPIGGVTVAYNASGAVTFSTPFYIHSDHLNTPRLITGNTRQTLWSWDSDGFGNGQPSGAFAFNLRLPG</sequence>
<evidence type="ECO:0000313" key="2">
    <source>
        <dbReference type="Proteomes" id="UP000549250"/>
    </source>
</evidence>
<dbReference type="Proteomes" id="UP000549250">
    <property type="component" value="Unassembled WGS sequence"/>
</dbReference>
<keyword evidence="2" id="KW-1185">Reference proteome</keyword>
<name>A0A839T7Z4_AZOMA</name>
<protein>
    <submittedName>
        <fullName evidence="1">Uncharacterized protein</fullName>
    </submittedName>
</protein>
<dbReference type="EMBL" id="JACHXI010000028">
    <property type="protein sequence ID" value="MBB3105208.1"/>
    <property type="molecule type" value="Genomic_DNA"/>
</dbReference>
<organism evidence="1 2">
    <name type="scientific">Azomonas macrocytogenes</name>
    <name type="common">Azotobacter macrocytogenes</name>
    <dbReference type="NCBI Taxonomy" id="69962"/>
    <lineage>
        <taxon>Bacteria</taxon>
        <taxon>Pseudomonadati</taxon>
        <taxon>Pseudomonadota</taxon>
        <taxon>Gammaproteobacteria</taxon>
        <taxon>Pseudomonadales</taxon>
        <taxon>Pseudomonadaceae</taxon>
        <taxon>Azomonas</taxon>
    </lineage>
</organism>
<gene>
    <name evidence="1" type="ORF">FHR87_003643</name>
</gene>